<organism evidence="4">
    <name type="scientific">Daucus carota subsp. sativus</name>
    <name type="common">Carrot</name>
    <dbReference type="NCBI Taxonomy" id="79200"/>
    <lineage>
        <taxon>Eukaryota</taxon>
        <taxon>Viridiplantae</taxon>
        <taxon>Streptophyta</taxon>
        <taxon>Embryophyta</taxon>
        <taxon>Tracheophyta</taxon>
        <taxon>Spermatophyta</taxon>
        <taxon>Magnoliopsida</taxon>
        <taxon>eudicotyledons</taxon>
        <taxon>Gunneridae</taxon>
        <taxon>Pentapetalae</taxon>
        <taxon>asterids</taxon>
        <taxon>campanulids</taxon>
        <taxon>Apiales</taxon>
        <taxon>Apiaceae</taxon>
        <taxon>Apioideae</taxon>
        <taxon>Scandiceae</taxon>
        <taxon>Daucinae</taxon>
        <taxon>Daucus</taxon>
        <taxon>Daucus sect. Daucus</taxon>
    </lineage>
</organism>
<dbReference type="InterPro" id="IPR036249">
    <property type="entry name" value="Thioredoxin-like_sf"/>
</dbReference>
<feature type="compositionally biased region" description="Basic and acidic residues" evidence="2">
    <location>
        <begin position="260"/>
        <end position="279"/>
    </location>
</feature>
<feature type="compositionally biased region" description="Polar residues" evidence="2">
    <location>
        <begin position="294"/>
        <end position="303"/>
    </location>
</feature>
<dbReference type="PROSITE" id="PS50033">
    <property type="entry name" value="UBX"/>
    <property type="match status" value="1"/>
</dbReference>
<dbReference type="InterPro" id="IPR006577">
    <property type="entry name" value="UAS"/>
</dbReference>
<evidence type="ECO:0000259" key="3">
    <source>
        <dbReference type="PROSITE" id="PS50033"/>
    </source>
</evidence>
<dbReference type="OrthoDB" id="1026733at2759"/>
<dbReference type="InterPro" id="IPR029071">
    <property type="entry name" value="Ubiquitin-like_domsf"/>
</dbReference>
<dbReference type="SUPFAM" id="SSF54236">
    <property type="entry name" value="Ubiquitin-like"/>
    <property type="match status" value="1"/>
</dbReference>
<dbReference type="SUPFAM" id="SSF52833">
    <property type="entry name" value="Thioredoxin-like"/>
    <property type="match status" value="1"/>
</dbReference>
<evidence type="ECO:0000256" key="1">
    <source>
        <dbReference type="ARBA" id="ARBA00022786"/>
    </source>
</evidence>
<dbReference type="PANTHER" id="PTHR23322:SF71">
    <property type="entry name" value="UBIQUITIN-ASSOCIATED (UBA) PROTEIN-RELATED"/>
    <property type="match status" value="1"/>
</dbReference>
<dbReference type="PANTHER" id="PTHR23322">
    <property type="entry name" value="FAS-ASSOCIATED PROTEIN"/>
    <property type="match status" value="1"/>
</dbReference>
<keyword evidence="1" id="KW-0833">Ubl conjugation pathway</keyword>
<feature type="region of interest" description="Disordered" evidence="2">
    <location>
        <begin position="260"/>
        <end position="307"/>
    </location>
</feature>
<proteinExistence type="predicted"/>
<dbReference type="Gene3D" id="3.10.20.90">
    <property type="entry name" value="Phosphatidylinositol 3-kinase Catalytic Subunit, Chain A, domain 1"/>
    <property type="match status" value="1"/>
</dbReference>
<dbReference type="OMA" id="QISVRCP"/>
<dbReference type="InterPro" id="IPR049483">
    <property type="entry name" value="FAF1_2-like_UAS"/>
</dbReference>
<dbReference type="GO" id="GO:0036503">
    <property type="term" value="P:ERAD pathway"/>
    <property type="evidence" value="ECO:0007669"/>
    <property type="project" value="TreeGrafter"/>
</dbReference>
<sequence>MSSRRGSGRSMLEASNKAIYRRMVNLPRNILGGFSRVMNQGIDLVGNIGGRRNQNPPLNFPPVQYQPQPLMIQEEWAFLSNYEQQFGTVHPFFYACRFIEALKIAQDEHKFLFMYLHSPDHPFTPSFCKETLCSEVVVQFLDANFVSWGGLVDRGEGLHMANTLRPASFPFCAIVAPAPGDNLAVLQQIEGPVSPAELVEILQRTMEEQGSAFGDAAKAREEEERRRVDRRIREEQDNAYLASLQKDQAMENEMMNLKLKDKGKKQVEASSMEKHEQNHKPNPSKKKNSKAPKVTTTHKVTSTNDRDAPLTQILIRFPNGERREKSFSCTEKIGAIYRYIDSLNMAGLGSYKLISSFPRKVYGVDQMLTTLKDAGLHPRASLFLELP</sequence>
<feature type="domain" description="UBX" evidence="3">
    <location>
        <begin position="306"/>
        <end position="384"/>
    </location>
</feature>
<dbReference type="CDD" id="cd02958">
    <property type="entry name" value="UAS"/>
    <property type="match status" value="1"/>
</dbReference>
<evidence type="ECO:0000256" key="2">
    <source>
        <dbReference type="SAM" id="MobiDB-lite"/>
    </source>
</evidence>
<name>A0A161ZTC2_DAUCS</name>
<dbReference type="GO" id="GO:0043130">
    <property type="term" value="F:ubiquitin binding"/>
    <property type="evidence" value="ECO:0007669"/>
    <property type="project" value="TreeGrafter"/>
</dbReference>
<protein>
    <recommendedName>
        <fullName evidence="3">UBX domain-containing protein</fullName>
    </recommendedName>
</protein>
<dbReference type="GO" id="GO:0005783">
    <property type="term" value="C:endoplasmic reticulum"/>
    <property type="evidence" value="ECO:0007669"/>
    <property type="project" value="TreeGrafter"/>
</dbReference>
<dbReference type="SMART" id="SM00166">
    <property type="entry name" value="UBX"/>
    <property type="match status" value="1"/>
</dbReference>
<dbReference type="InterPro" id="IPR050730">
    <property type="entry name" value="UBX_domain-protein"/>
</dbReference>
<dbReference type="CDD" id="cd01767">
    <property type="entry name" value="UBX"/>
    <property type="match status" value="1"/>
</dbReference>
<dbReference type="AlphaFoldDB" id="A0A161ZTC2"/>
<dbReference type="InterPro" id="IPR001012">
    <property type="entry name" value="UBX_dom"/>
</dbReference>
<comment type="caution">
    <text evidence="4">The sequence shown here is derived from an EMBL/GenBank/DDBJ whole genome shotgun (WGS) entry which is preliminary data.</text>
</comment>
<dbReference type="Gramene" id="KZM91062">
    <property type="protein sequence ID" value="KZM91062"/>
    <property type="gene ID" value="DCAR_021573"/>
</dbReference>
<accession>A0A161ZTC2</accession>
<reference evidence="4" key="1">
    <citation type="journal article" date="2016" name="Nat. Genet.">
        <title>A high-quality carrot genome assembly provides new insights into carotenoid accumulation and asterid genome evolution.</title>
        <authorList>
            <person name="Iorizzo M."/>
            <person name="Ellison S."/>
            <person name="Senalik D."/>
            <person name="Zeng P."/>
            <person name="Satapoomin P."/>
            <person name="Huang J."/>
            <person name="Bowman M."/>
            <person name="Iovene M."/>
            <person name="Sanseverino W."/>
            <person name="Cavagnaro P."/>
            <person name="Yildiz M."/>
            <person name="Macko-Podgorni A."/>
            <person name="Moranska E."/>
            <person name="Grzebelus E."/>
            <person name="Grzebelus D."/>
            <person name="Ashrafi H."/>
            <person name="Zheng Z."/>
            <person name="Cheng S."/>
            <person name="Spooner D."/>
            <person name="Van Deynze A."/>
            <person name="Simon P."/>
        </authorList>
    </citation>
    <scope>NUCLEOTIDE SEQUENCE [LARGE SCALE GENOMIC DNA]</scope>
    <source>
        <tissue evidence="4">Leaf</tissue>
    </source>
</reference>
<dbReference type="EMBL" id="LNRQ01000006">
    <property type="protein sequence ID" value="KZM91062.1"/>
    <property type="molecule type" value="Genomic_DNA"/>
</dbReference>
<dbReference type="SMART" id="SM00594">
    <property type="entry name" value="UAS"/>
    <property type="match status" value="1"/>
</dbReference>
<feature type="region of interest" description="Disordered" evidence="2">
    <location>
        <begin position="209"/>
        <end position="231"/>
    </location>
</feature>
<feature type="compositionally biased region" description="Basic and acidic residues" evidence="2">
    <location>
        <begin position="217"/>
        <end position="231"/>
    </location>
</feature>
<dbReference type="STRING" id="79200.A0A161ZTC2"/>
<dbReference type="Gene3D" id="3.40.30.10">
    <property type="entry name" value="Glutaredoxin"/>
    <property type="match status" value="1"/>
</dbReference>
<dbReference type="Pfam" id="PF21021">
    <property type="entry name" value="FAF1"/>
    <property type="match status" value="1"/>
</dbReference>
<evidence type="ECO:0000313" key="4">
    <source>
        <dbReference type="EMBL" id="KZM91062.1"/>
    </source>
</evidence>
<dbReference type="Pfam" id="PF00789">
    <property type="entry name" value="UBX"/>
    <property type="match status" value="1"/>
</dbReference>
<gene>
    <name evidence="4" type="ORF">DCAR_021573</name>
</gene>
<dbReference type="KEGG" id="dcr:108227707"/>